<protein>
    <recommendedName>
        <fullName evidence="1">Antitoxin SocA-like Panacea domain-containing protein</fullName>
    </recommendedName>
</protein>
<feature type="domain" description="Antitoxin SocA-like Panacea" evidence="1">
    <location>
        <begin position="62"/>
        <end position="169"/>
    </location>
</feature>
<dbReference type="AlphaFoldDB" id="X1H913"/>
<dbReference type="InterPro" id="IPR025272">
    <property type="entry name" value="SocA_Panacea"/>
</dbReference>
<gene>
    <name evidence="2" type="ORF">S03H2_52428</name>
</gene>
<feature type="non-terminal residue" evidence="2">
    <location>
        <position position="1"/>
    </location>
</feature>
<name>X1H913_9ZZZZ</name>
<proteinExistence type="predicted"/>
<evidence type="ECO:0000313" key="2">
    <source>
        <dbReference type="EMBL" id="GAH65882.1"/>
    </source>
</evidence>
<accession>X1H913</accession>
<dbReference type="Pfam" id="PF13274">
    <property type="entry name" value="SocA_Panacea"/>
    <property type="match status" value="1"/>
</dbReference>
<comment type="caution">
    <text evidence="2">The sequence shown here is derived from an EMBL/GenBank/DDBJ whole genome shotgun (WGS) entry which is preliminary data.</text>
</comment>
<organism evidence="2">
    <name type="scientific">marine sediment metagenome</name>
    <dbReference type="NCBI Taxonomy" id="412755"/>
    <lineage>
        <taxon>unclassified sequences</taxon>
        <taxon>metagenomes</taxon>
        <taxon>ecological metagenomes</taxon>
    </lineage>
</organism>
<sequence>ESLLDLEKQPEVILREGRKGRKVKPQIRINVPQKNLEKFKEVFLYILNKVGSKPNIGETVIYKLLYFIDFDFYEKFEEQLVGATYIKNRYGPTPIEFKKIVEKMIEEEDTMKVESSYFNYPQTKYLPLRRADLSKLKANETEVIDDVLNRLSDMNAAQISEHSHNDVPWLTTEDGEIIEYESAFYRTSPYSVREYGEDIS</sequence>
<dbReference type="EMBL" id="BARU01033304">
    <property type="protein sequence ID" value="GAH65882.1"/>
    <property type="molecule type" value="Genomic_DNA"/>
</dbReference>
<evidence type="ECO:0000259" key="1">
    <source>
        <dbReference type="Pfam" id="PF13274"/>
    </source>
</evidence>
<reference evidence="2" key="1">
    <citation type="journal article" date="2014" name="Front. Microbiol.">
        <title>High frequency of phylogenetically diverse reductive dehalogenase-homologous genes in deep subseafloor sedimentary metagenomes.</title>
        <authorList>
            <person name="Kawai M."/>
            <person name="Futagami T."/>
            <person name="Toyoda A."/>
            <person name="Takaki Y."/>
            <person name="Nishi S."/>
            <person name="Hori S."/>
            <person name="Arai W."/>
            <person name="Tsubouchi T."/>
            <person name="Morono Y."/>
            <person name="Uchiyama I."/>
            <person name="Ito T."/>
            <person name="Fujiyama A."/>
            <person name="Inagaki F."/>
            <person name="Takami H."/>
        </authorList>
    </citation>
    <scope>NUCLEOTIDE SEQUENCE</scope>
    <source>
        <strain evidence="2">Expedition CK06-06</strain>
    </source>
</reference>